<comment type="similarity">
    <text evidence="1">Belongs to the IS21/IS1162 putative ATP-binding protein family.</text>
</comment>
<dbReference type="Gene3D" id="3.40.50.300">
    <property type="entry name" value="P-loop containing nucleotide triphosphate hydrolases"/>
    <property type="match status" value="1"/>
</dbReference>
<dbReference type="PIRSF" id="PIRSF003073">
    <property type="entry name" value="DNAC_TnpB_IstB"/>
    <property type="match status" value="1"/>
</dbReference>
<dbReference type="Pfam" id="PF01695">
    <property type="entry name" value="IstB_IS21"/>
    <property type="match status" value="1"/>
</dbReference>
<dbReference type="GO" id="GO:0006260">
    <property type="term" value="P:DNA replication"/>
    <property type="evidence" value="ECO:0007669"/>
    <property type="project" value="TreeGrafter"/>
</dbReference>
<proteinExistence type="inferred from homology"/>
<accession>A0A4R6BS35</accession>
<reference evidence="5 6" key="1">
    <citation type="submission" date="2019-01" db="EMBL/GenBank/DDBJ databases">
        <title>Draft genome sequences of the type strains of six Macrococcus species.</title>
        <authorList>
            <person name="Mazhar S."/>
            <person name="Altermann E."/>
            <person name="Hill C."/>
            <person name="Mcauliffe O."/>
        </authorList>
    </citation>
    <scope>NUCLEOTIDE SEQUENCE [LARGE SCALE GENOMIC DNA]</scope>
    <source>
        <strain evidence="5 6">CCM4815</strain>
    </source>
</reference>
<feature type="domain" description="AAA+ ATPase" evidence="4">
    <location>
        <begin position="99"/>
        <end position="231"/>
    </location>
</feature>
<keyword evidence="6" id="KW-1185">Reference proteome</keyword>
<evidence type="ECO:0000256" key="1">
    <source>
        <dbReference type="ARBA" id="ARBA00008059"/>
    </source>
</evidence>
<dbReference type="InterPro" id="IPR002611">
    <property type="entry name" value="IstB_ATP-bd"/>
</dbReference>
<dbReference type="InterPro" id="IPR047661">
    <property type="entry name" value="IstB"/>
</dbReference>
<evidence type="ECO:0000256" key="2">
    <source>
        <dbReference type="ARBA" id="ARBA00022741"/>
    </source>
</evidence>
<dbReference type="InterPro" id="IPR028350">
    <property type="entry name" value="DNAC/IstB-like"/>
</dbReference>
<evidence type="ECO:0000313" key="6">
    <source>
        <dbReference type="Proteomes" id="UP000294802"/>
    </source>
</evidence>
<dbReference type="GO" id="GO:0005524">
    <property type="term" value="F:ATP binding"/>
    <property type="evidence" value="ECO:0007669"/>
    <property type="project" value="UniProtKB-KW"/>
</dbReference>
<evidence type="ECO:0000256" key="3">
    <source>
        <dbReference type="ARBA" id="ARBA00022840"/>
    </source>
</evidence>
<dbReference type="SUPFAM" id="SSF52540">
    <property type="entry name" value="P-loop containing nucleoside triphosphate hydrolases"/>
    <property type="match status" value="1"/>
</dbReference>
<sequence>MSEYLELLDNFEALGLMNMREYYPEILHMSSEKELSLTSMLIDLTNRELAFQDKKKLDRALMRARFPAIKTFDSFDFSFQPSIKPTEILELQHLGFMEFQENIIFIGNPGVGKTHLAISVGVCACHQGKRTLFITCHELLLRLSSANKKGTLERVLQRYARYELLIIDEIGYLPIEKDEAYLLFQLLNMRYEKHSTLFSTNVPLSSWGELFKSPETAVAILDRLVHHSRIFRITGKSYRMINKIP</sequence>
<dbReference type="NCBIfam" id="NF038214">
    <property type="entry name" value="IS21_help_AAA"/>
    <property type="match status" value="1"/>
</dbReference>
<dbReference type="AlphaFoldDB" id="A0A4R6BS35"/>
<comment type="caution">
    <text evidence="5">The sequence shown here is derived from an EMBL/GenBank/DDBJ whole genome shotgun (WGS) entry which is preliminary data.</text>
</comment>
<gene>
    <name evidence="5" type="ORF">ERX29_10725</name>
</gene>
<dbReference type="SMART" id="SM00382">
    <property type="entry name" value="AAA"/>
    <property type="match status" value="1"/>
</dbReference>
<evidence type="ECO:0000259" key="4">
    <source>
        <dbReference type="SMART" id="SM00382"/>
    </source>
</evidence>
<dbReference type="Proteomes" id="UP000294802">
    <property type="component" value="Unassembled WGS sequence"/>
</dbReference>
<keyword evidence="3" id="KW-0067">ATP-binding</keyword>
<dbReference type="InterPro" id="IPR003593">
    <property type="entry name" value="AAA+_ATPase"/>
</dbReference>
<dbReference type="OrthoDB" id="2052561at2"/>
<dbReference type="PANTHER" id="PTHR30050">
    <property type="entry name" value="CHROMOSOMAL REPLICATION INITIATOR PROTEIN DNAA"/>
    <property type="match status" value="1"/>
</dbReference>
<keyword evidence="2" id="KW-0547">Nucleotide-binding</keyword>
<dbReference type="RefSeq" id="WP_133444673.1">
    <property type="nucleotide sequence ID" value="NZ_SCWB01000031.1"/>
</dbReference>
<protein>
    <submittedName>
        <fullName evidence="5">AAA family ATPase</fullName>
    </submittedName>
</protein>
<dbReference type="CDD" id="cd00009">
    <property type="entry name" value="AAA"/>
    <property type="match status" value="1"/>
</dbReference>
<organism evidence="5 6">
    <name type="scientific">Macrococcus lamae</name>
    <dbReference type="NCBI Taxonomy" id="198484"/>
    <lineage>
        <taxon>Bacteria</taxon>
        <taxon>Bacillati</taxon>
        <taxon>Bacillota</taxon>
        <taxon>Bacilli</taxon>
        <taxon>Bacillales</taxon>
        <taxon>Staphylococcaceae</taxon>
        <taxon>Macrococcus</taxon>
    </lineage>
</organism>
<dbReference type="EMBL" id="SCWB01000031">
    <property type="protein sequence ID" value="TDM05133.1"/>
    <property type="molecule type" value="Genomic_DNA"/>
</dbReference>
<dbReference type="PANTHER" id="PTHR30050:SF4">
    <property type="entry name" value="ATP-BINDING PROTEIN RV3427C IN INSERTION SEQUENCE-RELATED"/>
    <property type="match status" value="1"/>
</dbReference>
<name>A0A4R6BS35_9STAP</name>
<dbReference type="InterPro" id="IPR027417">
    <property type="entry name" value="P-loop_NTPase"/>
</dbReference>
<evidence type="ECO:0000313" key="5">
    <source>
        <dbReference type="EMBL" id="TDM05133.1"/>
    </source>
</evidence>